<dbReference type="InterPro" id="IPR011598">
    <property type="entry name" value="bHLH_dom"/>
</dbReference>
<dbReference type="Pfam" id="PF00989">
    <property type="entry name" value="PAS"/>
    <property type="match status" value="1"/>
</dbReference>
<evidence type="ECO:0000256" key="8">
    <source>
        <dbReference type="SAM" id="MobiDB-lite"/>
    </source>
</evidence>
<feature type="compositionally biased region" description="Basic and acidic residues" evidence="8">
    <location>
        <begin position="85"/>
        <end position="99"/>
    </location>
</feature>
<dbReference type="GO" id="GO:0045944">
    <property type="term" value="P:positive regulation of transcription by RNA polymerase II"/>
    <property type="evidence" value="ECO:0007669"/>
    <property type="project" value="TreeGrafter"/>
</dbReference>
<evidence type="ECO:0000313" key="12">
    <source>
        <dbReference type="Proteomes" id="UP000472277"/>
    </source>
</evidence>
<evidence type="ECO:0000259" key="10">
    <source>
        <dbReference type="PROSITE" id="PS50888"/>
    </source>
</evidence>
<evidence type="ECO:0000256" key="1">
    <source>
        <dbReference type="ARBA" id="ARBA00004123"/>
    </source>
</evidence>
<feature type="compositionally biased region" description="Low complexity" evidence="8">
    <location>
        <begin position="544"/>
        <end position="553"/>
    </location>
</feature>
<evidence type="ECO:0000259" key="9">
    <source>
        <dbReference type="PROSITE" id="PS50112"/>
    </source>
</evidence>
<dbReference type="PROSITE" id="PS50888">
    <property type="entry name" value="BHLH"/>
    <property type="match status" value="1"/>
</dbReference>
<dbReference type="InterPro" id="IPR010011">
    <property type="entry name" value="NCO_DUF1518"/>
</dbReference>
<evidence type="ECO:0000256" key="2">
    <source>
        <dbReference type="ARBA" id="ARBA00009933"/>
    </source>
</evidence>
<feature type="compositionally biased region" description="Low complexity" evidence="8">
    <location>
        <begin position="1181"/>
        <end position="1209"/>
    </location>
</feature>
<dbReference type="GeneTree" id="ENSGT00950000183021"/>
<feature type="region of interest" description="Disordered" evidence="8">
    <location>
        <begin position="374"/>
        <end position="604"/>
    </location>
</feature>
<dbReference type="Pfam" id="PF08815">
    <property type="entry name" value="Nuc_rec_co-act"/>
    <property type="match status" value="1"/>
</dbReference>
<feature type="region of interest" description="Disordered" evidence="8">
    <location>
        <begin position="1082"/>
        <end position="1144"/>
    </location>
</feature>
<keyword evidence="5" id="KW-0010">Activator</keyword>
<dbReference type="GO" id="GO:0005634">
    <property type="term" value="C:nucleus"/>
    <property type="evidence" value="ECO:0007669"/>
    <property type="project" value="UniProtKB-SubCell"/>
</dbReference>
<feature type="region of interest" description="Disordered" evidence="8">
    <location>
        <begin position="1315"/>
        <end position="1347"/>
    </location>
</feature>
<dbReference type="InterPro" id="IPR028819">
    <property type="entry name" value="NCOA1_bHLH"/>
</dbReference>
<dbReference type="CDD" id="cd18948">
    <property type="entry name" value="bHLH-PAS_NCoA1_SRC1"/>
    <property type="match status" value="1"/>
</dbReference>
<dbReference type="InterPro" id="IPR017426">
    <property type="entry name" value="Nuclear_rcpt_coactivator"/>
</dbReference>
<comment type="similarity">
    <text evidence="2">Belongs to the SRC/p160 nuclear receptor coactivator family.</text>
</comment>
<dbReference type="GO" id="GO:0046983">
    <property type="term" value="F:protein dimerization activity"/>
    <property type="evidence" value="ECO:0007669"/>
    <property type="project" value="InterPro"/>
</dbReference>
<dbReference type="InterPro" id="IPR009110">
    <property type="entry name" value="Nuc_rcpt_coact"/>
</dbReference>
<feature type="region of interest" description="Disordered" evidence="8">
    <location>
        <begin position="1"/>
        <end position="24"/>
    </location>
</feature>
<feature type="domain" description="BHLH" evidence="10">
    <location>
        <begin position="23"/>
        <end position="80"/>
    </location>
</feature>
<evidence type="ECO:0000256" key="5">
    <source>
        <dbReference type="ARBA" id="ARBA00023159"/>
    </source>
</evidence>
<protein>
    <submittedName>
        <fullName evidence="11">Nuclear receptor coactivator 1</fullName>
    </submittedName>
</protein>
<feature type="region of interest" description="Disordered" evidence="8">
    <location>
        <begin position="1171"/>
        <end position="1246"/>
    </location>
</feature>
<dbReference type="InterPro" id="IPR036638">
    <property type="entry name" value="HLH_DNA-bd_sf"/>
</dbReference>
<feature type="compositionally biased region" description="Polar residues" evidence="8">
    <location>
        <begin position="375"/>
        <end position="387"/>
    </location>
</feature>
<dbReference type="InterPro" id="IPR000014">
    <property type="entry name" value="PAS"/>
</dbReference>
<evidence type="ECO:0000256" key="3">
    <source>
        <dbReference type="ARBA" id="ARBA00022737"/>
    </source>
</evidence>
<feature type="compositionally biased region" description="Basic and acidic residues" evidence="8">
    <location>
        <begin position="627"/>
        <end position="637"/>
    </location>
</feature>
<dbReference type="Proteomes" id="UP000472277">
    <property type="component" value="Chromosome 35"/>
</dbReference>
<feature type="compositionally biased region" description="Polar residues" evidence="8">
    <location>
        <begin position="725"/>
        <end position="746"/>
    </location>
</feature>
<evidence type="ECO:0000256" key="7">
    <source>
        <dbReference type="ARBA" id="ARBA00023242"/>
    </source>
</evidence>
<evidence type="ECO:0000256" key="4">
    <source>
        <dbReference type="ARBA" id="ARBA00023015"/>
    </source>
</evidence>
<comment type="subcellular location">
    <subcellularLocation>
        <location evidence="1">Nucleus</location>
    </subcellularLocation>
</comment>
<dbReference type="Pfam" id="PF08832">
    <property type="entry name" value="SRC-1"/>
    <property type="match status" value="1"/>
</dbReference>
<dbReference type="InterPro" id="IPR056193">
    <property type="entry name" value="bHLH_NCOA1-3"/>
</dbReference>
<dbReference type="GO" id="GO:0016922">
    <property type="term" value="F:nuclear receptor binding"/>
    <property type="evidence" value="ECO:0007669"/>
    <property type="project" value="InterPro"/>
</dbReference>
<feature type="compositionally biased region" description="Polar residues" evidence="8">
    <location>
        <begin position="763"/>
        <end position="791"/>
    </location>
</feature>
<organism evidence="11 12">
    <name type="scientific">Salmo trutta</name>
    <name type="common">Brown trout</name>
    <dbReference type="NCBI Taxonomy" id="8032"/>
    <lineage>
        <taxon>Eukaryota</taxon>
        <taxon>Metazoa</taxon>
        <taxon>Chordata</taxon>
        <taxon>Craniata</taxon>
        <taxon>Vertebrata</taxon>
        <taxon>Euteleostomi</taxon>
        <taxon>Actinopterygii</taxon>
        <taxon>Neopterygii</taxon>
        <taxon>Teleostei</taxon>
        <taxon>Protacanthopterygii</taxon>
        <taxon>Salmoniformes</taxon>
        <taxon>Salmonidae</taxon>
        <taxon>Salmoninae</taxon>
        <taxon>Salmo</taxon>
    </lineage>
</organism>
<keyword evidence="12" id="KW-1185">Reference proteome</keyword>
<dbReference type="PROSITE" id="PS50112">
    <property type="entry name" value="PAS"/>
    <property type="match status" value="1"/>
</dbReference>
<dbReference type="InterPro" id="IPR035965">
    <property type="entry name" value="PAS-like_dom_sf"/>
</dbReference>
<gene>
    <name evidence="11" type="primary">LOC115174743</name>
</gene>
<name>A0A674CT76_SALTR</name>
<dbReference type="CDD" id="cd00130">
    <property type="entry name" value="PAS"/>
    <property type="match status" value="1"/>
</dbReference>
<dbReference type="SUPFAM" id="SSF69125">
    <property type="entry name" value="Nuclear receptor coactivator interlocking domain"/>
    <property type="match status" value="1"/>
</dbReference>
<dbReference type="InterPro" id="IPR013767">
    <property type="entry name" value="PAS_fold"/>
</dbReference>
<dbReference type="SMART" id="SM01151">
    <property type="entry name" value="DUF1518"/>
    <property type="match status" value="1"/>
</dbReference>
<keyword evidence="4" id="KW-0805">Transcription regulation</keyword>
<dbReference type="InterPro" id="IPR037077">
    <property type="entry name" value="Nuc_rcpt_coact_Ncoa_int_sf"/>
</dbReference>
<dbReference type="PANTHER" id="PTHR10684:SF1">
    <property type="entry name" value="NUCLEAR RECEPTOR COACTIVATOR 1"/>
    <property type="match status" value="1"/>
</dbReference>
<dbReference type="SUPFAM" id="SSF55785">
    <property type="entry name" value="PYP-like sensor domain (PAS domain)"/>
    <property type="match status" value="2"/>
</dbReference>
<dbReference type="Gene3D" id="6.10.140.410">
    <property type="match status" value="1"/>
</dbReference>
<feature type="compositionally biased region" description="Polar residues" evidence="8">
    <location>
        <begin position="1232"/>
        <end position="1246"/>
    </location>
</feature>
<keyword evidence="6" id="KW-0804">Transcription</keyword>
<feature type="domain" description="PAS" evidence="9">
    <location>
        <begin position="112"/>
        <end position="183"/>
    </location>
</feature>
<feature type="compositionally biased region" description="Low complexity" evidence="8">
    <location>
        <begin position="1104"/>
        <end position="1116"/>
    </location>
</feature>
<reference evidence="11" key="1">
    <citation type="submission" date="2025-08" db="UniProtKB">
        <authorList>
            <consortium name="Ensembl"/>
        </authorList>
    </citation>
    <scope>IDENTIFICATION</scope>
</reference>
<feature type="compositionally biased region" description="Gly residues" evidence="8">
    <location>
        <begin position="507"/>
        <end position="517"/>
    </location>
</feature>
<feature type="region of interest" description="Disordered" evidence="8">
    <location>
        <begin position="683"/>
        <end position="831"/>
    </location>
</feature>
<dbReference type="Pfam" id="PF14598">
    <property type="entry name" value="PAS_11"/>
    <property type="match status" value="1"/>
</dbReference>
<evidence type="ECO:0000256" key="6">
    <source>
        <dbReference type="ARBA" id="ARBA00023163"/>
    </source>
</evidence>
<feature type="compositionally biased region" description="Low complexity" evidence="8">
    <location>
        <begin position="1317"/>
        <end position="1347"/>
    </location>
</feature>
<dbReference type="FunFam" id="3.30.450.20:FF:000007">
    <property type="entry name" value="Nuclear receptor coactivator"/>
    <property type="match status" value="1"/>
</dbReference>
<feature type="compositionally biased region" description="Polar residues" evidence="8">
    <location>
        <begin position="595"/>
        <end position="604"/>
    </location>
</feature>
<proteinExistence type="inferred from homology"/>
<dbReference type="Ensembl" id="ENSSTUT00000092213.1">
    <property type="protein sequence ID" value="ENSSTUP00000086633.1"/>
    <property type="gene ID" value="ENSSTUG00000038121.1"/>
</dbReference>
<dbReference type="InterPro" id="IPR014920">
    <property type="entry name" value="Nuc_rcpt_coact_Ncoa-typ"/>
</dbReference>
<dbReference type="SMART" id="SM00353">
    <property type="entry name" value="HLH"/>
    <property type="match status" value="1"/>
</dbReference>
<dbReference type="FunFam" id="4.10.280.10:FF:000008">
    <property type="entry name" value="Nuclear receptor coactivator"/>
    <property type="match status" value="1"/>
</dbReference>
<accession>A0A674CT76</accession>
<feature type="region of interest" description="Disordered" evidence="8">
    <location>
        <begin position="85"/>
        <end position="105"/>
    </location>
</feature>
<keyword evidence="7" id="KW-0539">Nucleus</keyword>
<dbReference type="Pfam" id="PF23172">
    <property type="entry name" value="bHLH_NCOA"/>
    <property type="match status" value="1"/>
</dbReference>
<feature type="compositionally biased region" description="Polar residues" evidence="8">
    <location>
        <begin position="815"/>
        <end position="831"/>
    </location>
</feature>
<feature type="compositionally biased region" description="Gly residues" evidence="8">
    <location>
        <begin position="564"/>
        <end position="574"/>
    </location>
</feature>
<feature type="compositionally biased region" description="Low complexity" evidence="8">
    <location>
        <begin position="392"/>
        <end position="406"/>
    </location>
</feature>
<feature type="compositionally biased region" description="Polar residues" evidence="8">
    <location>
        <begin position="450"/>
        <end position="459"/>
    </location>
</feature>
<dbReference type="Gene3D" id="4.10.280.10">
    <property type="entry name" value="Helix-loop-helix DNA-binding domain"/>
    <property type="match status" value="1"/>
</dbReference>
<reference evidence="11" key="2">
    <citation type="submission" date="2025-09" db="UniProtKB">
        <authorList>
            <consortium name="Ensembl"/>
        </authorList>
    </citation>
    <scope>IDENTIFICATION</scope>
</reference>
<keyword evidence="3" id="KW-0677">Repeat</keyword>
<dbReference type="Gene3D" id="3.30.450.20">
    <property type="entry name" value="PAS domain"/>
    <property type="match status" value="2"/>
</dbReference>
<dbReference type="InterPro" id="IPR014935">
    <property type="entry name" value="SRC/p160_LXXLL"/>
</dbReference>
<dbReference type="SMART" id="SM00091">
    <property type="entry name" value="PAS"/>
    <property type="match status" value="2"/>
</dbReference>
<dbReference type="GO" id="GO:0003713">
    <property type="term" value="F:transcription coactivator activity"/>
    <property type="evidence" value="ECO:0007669"/>
    <property type="project" value="InterPro"/>
</dbReference>
<dbReference type="PANTHER" id="PTHR10684">
    <property type="entry name" value="NUCLEAR RECEPTOR COACTIVATOR"/>
    <property type="match status" value="1"/>
</dbReference>
<evidence type="ECO:0000313" key="11">
    <source>
        <dbReference type="Ensembl" id="ENSSTUP00000086633.1"/>
    </source>
</evidence>
<feature type="compositionally biased region" description="Low complexity" evidence="8">
    <location>
        <begin position="418"/>
        <end position="442"/>
    </location>
</feature>
<dbReference type="GO" id="GO:0032870">
    <property type="term" value="P:cellular response to hormone stimulus"/>
    <property type="evidence" value="ECO:0007669"/>
    <property type="project" value="TreeGrafter"/>
</dbReference>
<feature type="region of interest" description="Disordered" evidence="8">
    <location>
        <begin position="617"/>
        <end position="658"/>
    </location>
</feature>
<sequence length="1347" mass="143039">MSAVGERALDPATSEPRKRKGSLCDISGQSVEKRRRELECRYIDELAELLSANMGDIASLNVQPDKCHILKSTVDQIQQIKRREQEKASLISPEDKVQRSDISSSSQGMVEKEALGPLLLEALDGFFFVVNREGRIVFVSENVTGYLGYAQEELMTSSVYSILHVGDHNEFIRNLLPKSLVNGVPWPQEQGRRNSHTFNCRMLKRPPDEVDSENQEARQQYDIMQCFTVSQPKAMQDEGDDLQTCLICIACRMPRPQQLPAISTESFITKQDPTGKIISIETSALRATGRPGWEDLVRKCIYAFFQPQGKDPSHAKKLLHEVMTHGTAISPLYQFNLSDGTPLSAQTRCKFCCPPKSDVQPFIMGIHTIDREHNTASSQENTNSSLLLTHGSPAPSHPSRSSALPAGIEASQAPGPTSSLHLNNGNSSGTTAPTTPTSHSAGYLTPNRLCPQQVNSPSPLGSPLTAIPTSFMSPRPPRGSPGLGGSPRVPGNPFSPSTPGLHSPAGALGGGGGGGGILSRHHSGGDGGAGTPLGFSLPSPLPQRKASTPTSSPTRPPPAKPPEGKGGGGGGEYLGGNPKLNQLLDNGRVGPPGDPNNTCPASHSTLTERHKILHRLLQDSSPAEGGNGKESEIKKEPPASPATANPNGPPTTPQDHQLLRFLLDTDEKDLRDLPPPAALSLQTVRVKTEKRATGDTTPCAAACASPKPKPSPADSRPPRDPSPLQSPTHLQHQNQLQSPTLLQPSEANVPRAMSVKREPPGTPSQGLTDGSSSLQNQSHFDFCSPTTPSQGQGQGEPFQTPKDSSSPYTEPGPMNSFNSNTGLSKMETDSQQFRPLALTDSLSFDGGIGNPVQASLASPQEQCVPCPLDQLLCPPTTPEGRNDEKALLDQLVSFLSGTDESELAELDRALGIDKLVQGGCFDPTPQRFPSQPPAATPISMDPKLPGYPSQFSTGSPAQFPPEMGQGMGVFGAPRGAFPGGMGRAPGVANQLRLPPNQLRLQLQQRLQGPQQLQNRLAAMSQFPGGAHVAMGMRQGVQQPHIPSQPPLNAQMLAQRQRELYSFQHRQRQLLQQKVMLMRQGMGNGGPIGATRGQKGPLTQQQQFSYPPGYSPMSGNPPSSPSLFNPMGGPLDPKLSGLGPMGNHSAMMGGMQGQFGGGVNSAVQPGLFQQFGGPGMVQQGDPSFPLELSPTSPLLSPQNSTSQSPLLQQAQPPPGYQSPDMKNWQQAGMGGSSLFSQSGQTTPQAFGQQGVYNNMSITVSMAGGSGGVGSLPPMGPPVGLGNSNLGNSMCNDQVQQVQVFADVQCTVNLVGSDSYLNQPGSIGPQKGPQGPQSSQSQQKSLLQQLLTE</sequence>